<feature type="coiled-coil region" evidence="11">
    <location>
        <begin position="395"/>
        <end position="436"/>
    </location>
</feature>
<evidence type="ECO:0000313" key="14">
    <source>
        <dbReference type="Proteomes" id="UP000240830"/>
    </source>
</evidence>
<gene>
    <name evidence="13" type="ORF">PSACC_02282</name>
</gene>
<organism evidence="13 14">
    <name type="scientific">Paramicrosporidium saccamoebae</name>
    <dbReference type="NCBI Taxonomy" id="1246581"/>
    <lineage>
        <taxon>Eukaryota</taxon>
        <taxon>Fungi</taxon>
        <taxon>Fungi incertae sedis</taxon>
        <taxon>Cryptomycota</taxon>
        <taxon>Cryptomycota incertae sedis</taxon>
        <taxon>Paramicrosporidium</taxon>
    </lineage>
</organism>
<dbReference type="Gene3D" id="3.30.70.1620">
    <property type="match status" value="1"/>
</dbReference>
<evidence type="ECO:0000256" key="4">
    <source>
        <dbReference type="ARBA" id="ARBA00022741"/>
    </source>
</evidence>
<dbReference type="GO" id="GO:0051301">
    <property type="term" value="P:cell division"/>
    <property type="evidence" value="ECO:0007669"/>
    <property type="project" value="UniProtKB-KW"/>
</dbReference>
<dbReference type="InterPro" id="IPR003395">
    <property type="entry name" value="RecF/RecN/SMC_N"/>
</dbReference>
<dbReference type="InterPro" id="IPR010935">
    <property type="entry name" value="SMC_hinge"/>
</dbReference>
<keyword evidence="3" id="KW-0132">Cell division</keyword>
<dbReference type="Gene3D" id="3.40.50.300">
    <property type="entry name" value="P-loop containing nucleotide triphosphate hydrolases"/>
    <property type="match status" value="2"/>
</dbReference>
<evidence type="ECO:0000256" key="11">
    <source>
        <dbReference type="SAM" id="Coils"/>
    </source>
</evidence>
<keyword evidence="8" id="KW-0226">DNA condensation</keyword>
<dbReference type="GO" id="GO:0016887">
    <property type="term" value="F:ATP hydrolysis activity"/>
    <property type="evidence" value="ECO:0007669"/>
    <property type="project" value="InterPro"/>
</dbReference>
<evidence type="ECO:0000259" key="12">
    <source>
        <dbReference type="SMART" id="SM00968"/>
    </source>
</evidence>
<evidence type="ECO:0000256" key="2">
    <source>
        <dbReference type="ARBA" id="ARBA00005231"/>
    </source>
</evidence>
<dbReference type="Pfam" id="PF06470">
    <property type="entry name" value="SMC_hinge"/>
    <property type="match status" value="1"/>
</dbReference>
<feature type="domain" description="SMC hinge" evidence="12">
    <location>
        <begin position="512"/>
        <end position="633"/>
    </location>
</feature>
<dbReference type="InterPro" id="IPR024704">
    <property type="entry name" value="SMC"/>
</dbReference>
<dbReference type="PIRSF" id="PIRSF005719">
    <property type="entry name" value="SMC"/>
    <property type="match status" value="1"/>
</dbReference>
<feature type="coiled-coil region" evidence="11">
    <location>
        <begin position="705"/>
        <end position="846"/>
    </location>
</feature>
<dbReference type="GO" id="GO:0030261">
    <property type="term" value="P:chromosome condensation"/>
    <property type="evidence" value="ECO:0007669"/>
    <property type="project" value="UniProtKB-KW"/>
</dbReference>
<evidence type="ECO:0000256" key="5">
    <source>
        <dbReference type="ARBA" id="ARBA00022776"/>
    </source>
</evidence>
<dbReference type="GO" id="GO:0005634">
    <property type="term" value="C:nucleus"/>
    <property type="evidence" value="ECO:0007669"/>
    <property type="project" value="UniProtKB-SubCell"/>
</dbReference>
<keyword evidence="4" id="KW-0547">Nucleotide-binding</keyword>
<keyword evidence="7 11" id="KW-0175">Coiled coil</keyword>
<protein>
    <submittedName>
        <fullName evidence="13">Smc2 sister chromatid cohesion</fullName>
    </submittedName>
</protein>
<dbReference type="SUPFAM" id="SSF52540">
    <property type="entry name" value="P-loop containing nucleoside triphosphate hydrolases"/>
    <property type="match status" value="1"/>
</dbReference>
<feature type="coiled-coil region" evidence="11">
    <location>
        <begin position="467"/>
        <end position="494"/>
    </location>
</feature>
<dbReference type="STRING" id="1246581.A0A2H9TJS9"/>
<dbReference type="PANTHER" id="PTHR43977">
    <property type="entry name" value="STRUCTURAL MAINTENANCE OF CHROMOSOMES PROTEIN 3"/>
    <property type="match status" value="1"/>
</dbReference>
<evidence type="ECO:0000256" key="1">
    <source>
        <dbReference type="ARBA" id="ARBA00004123"/>
    </source>
</evidence>
<proteinExistence type="inferred from homology"/>
<dbReference type="InterPro" id="IPR036277">
    <property type="entry name" value="SMC_hinge_sf"/>
</dbReference>
<keyword evidence="10" id="KW-0131">Cell cycle</keyword>
<evidence type="ECO:0000313" key="13">
    <source>
        <dbReference type="EMBL" id="PJF17989.1"/>
    </source>
</evidence>
<name>A0A2H9TJS9_9FUNG</name>
<comment type="subcellular location">
    <subcellularLocation>
        <location evidence="1">Nucleus</location>
    </subcellularLocation>
</comment>
<dbReference type="Gene3D" id="1.20.1060.20">
    <property type="match status" value="1"/>
</dbReference>
<dbReference type="OrthoDB" id="10255539at2759"/>
<sequence length="1116" mass="124611">MYVEEIILEGFKSYATRTVISGWDPEFNAITGLNGTGKSNILDAICFVRATSLQDLVYKRGQAGITKASVTVVFNNSNSAQSPVGYADCPQVTVTRQIVLNGKNKYLINGHNAQQKAVENLFQSVQLNVNNPHFLIMQGQITRVLNMKPEEILAMIEESAGTRMFEDRKNKAISTLDKKEQKVQEIAALLNDTIEPKLNALRSERSEFLEYKRTEADLERLQRLVKSFRYMKNMQALEKGEQKMKDCKESLTNVSSDVKEKTLEAEKVADDIFNVTKKRERESQASHKVKELEMACREISSTMVRIQTDINFKKEALEAEDRSIAEISSKIDDENAKIERLTAALSGINSKYSEADATRTKLQCDLARDEELLRSLETGLSVTDTSSETGYAKLLKESKDRQSQAQTALKQAQMRAKALKSEISGMEGKVKSATKDSEMVVKKIDALKLQISTLETEPLGEEPSSNIGSLIKERTELEANLSLIQEELDSLRSAVTSVEFRYSISDANFDHGKVKGVVAELVHLDESRKDYSTALEVSAGGRLYNVVVEDEKTAAILLDKGKLTRRVTIIPLNKIQSRSIPSEKLALADQVTKGQAKVGLSLIGYEKDVSEAMQYVFGGTFICDNKESAALMAFDRRFGHRAVTVDGDVYEPSGTLSGGSSPSSGNIIAKLNRFRQLTTNGAEMQARLDVVKKEISVLEGRRRGHIESERSLKAKQQELATLTRQFELNSSGQTLERYKAAKAELEDVEGEIQKQTTVAEQAEKDCALYETEISELSNDREGKLASLTTQHTGLRVKLDTEQRHLRQYDNELKALDAKKSELEEQIESLGLERKKLEDSMILLEKEVKRLSDFLQNLISGNPWINDSKSGGMFDYSQYNMSEVEGRVSKLEGQKETLRKTINFNVMDMIDRVESKDHSLKQMLSTVKNDRGKIEGTITKLNDYMLEALHKTWTKVNSDFGQIFGELLPASSAKLDPLEGRPITDGLEIKVCLGGVWKQSLSELSGGQRSLVALSLILSLLQFKPAPMYILDEVDAALDLSHTENIGRLLKSRFRGSQFIVVSLKEGMFANANVLFRTRFRDGVSGVDRSTNIAQVEQKKTAKKTTLKLRSAQTTTA</sequence>
<evidence type="ECO:0000256" key="7">
    <source>
        <dbReference type="ARBA" id="ARBA00023054"/>
    </source>
</evidence>
<dbReference type="InterPro" id="IPR027120">
    <property type="entry name" value="Smc2_ABC"/>
</dbReference>
<dbReference type="InterPro" id="IPR027417">
    <property type="entry name" value="P-loop_NTPase"/>
</dbReference>
<dbReference type="CDD" id="cd03273">
    <property type="entry name" value="ABC_SMC2_euk"/>
    <property type="match status" value="1"/>
</dbReference>
<dbReference type="Gene3D" id="1.20.5.340">
    <property type="match status" value="1"/>
</dbReference>
<keyword evidence="14" id="KW-1185">Reference proteome</keyword>
<comment type="caution">
    <text evidence="13">The sequence shown here is derived from an EMBL/GenBank/DDBJ whole genome shotgun (WGS) entry which is preliminary data.</text>
</comment>
<dbReference type="GO" id="GO:0005694">
    <property type="term" value="C:chromosome"/>
    <property type="evidence" value="ECO:0007669"/>
    <property type="project" value="InterPro"/>
</dbReference>
<keyword evidence="9" id="KW-0539">Nucleus</keyword>
<dbReference type="Proteomes" id="UP000240830">
    <property type="component" value="Unassembled WGS sequence"/>
</dbReference>
<evidence type="ECO:0000256" key="9">
    <source>
        <dbReference type="ARBA" id="ARBA00023242"/>
    </source>
</evidence>
<dbReference type="AlphaFoldDB" id="A0A2H9TJS9"/>
<keyword evidence="6" id="KW-0067">ATP-binding</keyword>
<evidence type="ECO:0000256" key="8">
    <source>
        <dbReference type="ARBA" id="ARBA00023067"/>
    </source>
</evidence>
<reference evidence="13 14" key="1">
    <citation type="submission" date="2016-10" db="EMBL/GenBank/DDBJ databases">
        <title>The genome of Paramicrosporidium saccamoebae is the missing link in understanding Cryptomycota and Microsporidia evolution.</title>
        <authorList>
            <person name="Quandt C.A."/>
            <person name="Beaudet D."/>
            <person name="Corsaro D."/>
            <person name="Michel R."/>
            <person name="Corradi N."/>
            <person name="James T."/>
        </authorList>
    </citation>
    <scope>NUCLEOTIDE SEQUENCE [LARGE SCALE GENOMIC DNA]</scope>
    <source>
        <strain evidence="13 14">KSL3</strain>
    </source>
</reference>
<accession>A0A2H9TJS9</accession>
<dbReference type="SUPFAM" id="SSF75553">
    <property type="entry name" value="Smc hinge domain"/>
    <property type="match status" value="1"/>
</dbReference>
<evidence type="ECO:0000256" key="3">
    <source>
        <dbReference type="ARBA" id="ARBA00022618"/>
    </source>
</evidence>
<evidence type="ECO:0000256" key="10">
    <source>
        <dbReference type="ARBA" id="ARBA00023306"/>
    </source>
</evidence>
<dbReference type="GO" id="GO:0007059">
    <property type="term" value="P:chromosome segregation"/>
    <property type="evidence" value="ECO:0007669"/>
    <property type="project" value="UniProtKB-ARBA"/>
</dbReference>
<evidence type="ECO:0000256" key="6">
    <source>
        <dbReference type="ARBA" id="ARBA00022840"/>
    </source>
</evidence>
<dbReference type="SMART" id="SM00968">
    <property type="entry name" value="SMC_hinge"/>
    <property type="match status" value="1"/>
</dbReference>
<keyword evidence="5" id="KW-0498">Mitosis</keyword>
<dbReference type="EMBL" id="MTSL01000150">
    <property type="protein sequence ID" value="PJF17989.1"/>
    <property type="molecule type" value="Genomic_DNA"/>
</dbReference>
<feature type="coiled-coil region" evidence="11">
    <location>
        <begin position="324"/>
        <end position="351"/>
    </location>
</feature>
<dbReference type="GO" id="GO:0005524">
    <property type="term" value="F:ATP binding"/>
    <property type="evidence" value="ECO:0007669"/>
    <property type="project" value="UniProtKB-KW"/>
</dbReference>
<dbReference type="FunFam" id="3.40.50.300:FF:000385">
    <property type="entry name" value="Structural maintenance of chromosomes 2"/>
    <property type="match status" value="1"/>
</dbReference>
<dbReference type="Pfam" id="PF02463">
    <property type="entry name" value="SMC_N"/>
    <property type="match status" value="1"/>
</dbReference>
<comment type="similarity">
    <text evidence="2">Belongs to the SMC family. SMC2 subfamily.</text>
</comment>